<dbReference type="SUPFAM" id="SSF111369">
    <property type="entry name" value="HlyD-like secretion proteins"/>
    <property type="match status" value="1"/>
</dbReference>
<dbReference type="Proteomes" id="UP000481947">
    <property type="component" value="Unassembled WGS sequence"/>
</dbReference>
<sequence length="629" mass="69437">MSTSHLPSEGPVAMPAAASPAMSAEQLIESLRTLRQQPRDAAFWSRLCVCLSQLCRARAALVLRCSQSDMSWSLLGTNAPADSALLVQANTHIAELSPRALSQGYAYSPCPNGTLVAAVHLTDPEGPTLLLLEISSRERSAVNELLIRAQLVADLPANLPITSQVATGSQAQHEASQGLIDLLDLIARVMQEDEFGAATLGLVNLLVGVIGCDQAVLGWSDDGLVRVLAISHIDRFEQKSENVQLLEAALEEAVDQRQDIIFPTPPGSPLVTLAHDRLARRLGYGQLATLVSDDTEAVPEPQLVLLLGRREVGFESGQLHQVSVALHLLRPWMAVLRERSQPLPMRLLTQARIRLRRWLSPERLRYKALASAAVLASLVVVFGTWTYRIEASGELMTDSVQVVSAPFDGYLAQVNANLGDTVDEGMVLAELDTRELTLQSTDLQSEVRRYQAEADQARAASQVAETQIAMARMAQSQARMEQVIFQLKQARIAAPFSGVIVEGERKELSGSPMRQGDKLFRLARIEGLYALIHISERDIRELPLNATGELRLLGQPERTIRFTAEKLVPIAQFKGMQAGHFALKVRLDEHADWWRPGMAALARIEAGERRIIWIWTHKLIDTLHMMLWW</sequence>
<dbReference type="PANTHER" id="PTHR32347:SF23">
    <property type="entry name" value="BLL5650 PROTEIN"/>
    <property type="match status" value="1"/>
</dbReference>
<feature type="domain" description="CzcB-like barrel-sandwich hybrid" evidence="4">
    <location>
        <begin position="400"/>
        <end position="523"/>
    </location>
</feature>
<dbReference type="AlphaFoldDB" id="A0A7C9IYH6"/>
<dbReference type="Gene3D" id="2.40.30.170">
    <property type="match status" value="1"/>
</dbReference>
<dbReference type="InterPro" id="IPR050465">
    <property type="entry name" value="UPF0194_transport"/>
</dbReference>
<feature type="coiled-coil region" evidence="3">
    <location>
        <begin position="433"/>
        <end position="467"/>
    </location>
</feature>
<evidence type="ECO:0000313" key="5">
    <source>
        <dbReference type="EMBL" id="MYZ52247.1"/>
    </source>
</evidence>
<dbReference type="Pfam" id="PF25973">
    <property type="entry name" value="BSH_CzcB"/>
    <property type="match status" value="1"/>
</dbReference>
<dbReference type="InterPro" id="IPR058647">
    <property type="entry name" value="BSH_CzcB-like"/>
</dbReference>
<accession>A0A7C9IYH6</accession>
<dbReference type="Gene3D" id="2.40.50.100">
    <property type="match status" value="1"/>
</dbReference>
<name>A0A7C9IYH6_9BURK</name>
<proteinExistence type="predicted"/>
<evidence type="ECO:0000256" key="2">
    <source>
        <dbReference type="ARBA" id="ARBA00023054"/>
    </source>
</evidence>
<dbReference type="RefSeq" id="WP_202428148.1">
    <property type="nucleotide sequence ID" value="NZ_JAVBYE010000069.1"/>
</dbReference>
<gene>
    <name evidence="5" type="ORF">F5985_08875</name>
</gene>
<reference evidence="5 6" key="1">
    <citation type="submission" date="2019-09" db="EMBL/GenBank/DDBJ databases">
        <title>Identification of Malikia spinosa a prominent benzene-, toluene-, and ethylbenzene-degrading bacterium: enrichment, isolation and whole genome sequencing.</title>
        <authorList>
            <person name="Tancsics A."/>
            <person name="Revesz F."/>
            <person name="Kriszt B."/>
        </authorList>
    </citation>
    <scope>NUCLEOTIDE SEQUENCE [LARGE SCALE GENOMIC DNA]</scope>
    <source>
        <strain evidence="5 6">AB6</strain>
    </source>
</reference>
<comment type="caution">
    <text evidence="5">The sequence shown here is derived from an EMBL/GenBank/DDBJ whole genome shotgun (WGS) entry which is preliminary data.</text>
</comment>
<evidence type="ECO:0000256" key="1">
    <source>
        <dbReference type="ARBA" id="ARBA00004196"/>
    </source>
</evidence>
<evidence type="ECO:0000313" key="6">
    <source>
        <dbReference type="Proteomes" id="UP000481947"/>
    </source>
</evidence>
<dbReference type="PANTHER" id="PTHR32347">
    <property type="entry name" value="EFFLUX SYSTEM COMPONENT YKNX-RELATED"/>
    <property type="match status" value="1"/>
</dbReference>
<dbReference type="GO" id="GO:0030313">
    <property type="term" value="C:cell envelope"/>
    <property type="evidence" value="ECO:0007669"/>
    <property type="project" value="UniProtKB-SubCell"/>
</dbReference>
<organism evidence="5 6">
    <name type="scientific">Malikia spinosa</name>
    <dbReference type="NCBI Taxonomy" id="86180"/>
    <lineage>
        <taxon>Bacteria</taxon>
        <taxon>Pseudomonadati</taxon>
        <taxon>Pseudomonadota</taxon>
        <taxon>Betaproteobacteria</taxon>
        <taxon>Burkholderiales</taxon>
        <taxon>Comamonadaceae</taxon>
        <taxon>Malikia</taxon>
    </lineage>
</organism>
<protein>
    <submittedName>
        <fullName evidence="5">HlyD family efflux transporter periplasmic adaptor subunit</fullName>
    </submittedName>
</protein>
<comment type="subcellular location">
    <subcellularLocation>
        <location evidence="1">Cell envelope</location>
    </subcellularLocation>
</comment>
<evidence type="ECO:0000256" key="3">
    <source>
        <dbReference type="SAM" id="Coils"/>
    </source>
</evidence>
<dbReference type="EMBL" id="VYSB01000008">
    <property type="protein sequence ID" value="MYZ52247.1"/>
    <property type="molecule type" value="Genomic_DNA"/>
</dbReference>
<evidence type="ECO:0000259" key="4">
    <source>
        <dbReference type="Pfam" id="PF25973"/>
    </source>
</evidence>
<keyword evidence="2 3" id="KW-0175">Coiled coil</keyword>